<feature type="transmembrane region" description="Helical" evidence="6">
    <location>
        <begin position="396"/>
        <end position="416"/>
    </location>
</feature>
<evidence type="ECO:0000259" key="7">
    <source>
        <dbReference type="Pfam" id="PF02687"/>
    </source>
</evidence>
<organism evidence="9 10">
    <name type="scientific">Roseiterribacter gracilis</name>
    <dbReference type="NCBI Taxonomy" id="2812848"/>
    <lineage>
        <taxon>Bacteria</taxon>
        <taxon>Pseudomonadati</taxon>
        <taxon>Pseudomonadota</taxon>
        <taxon>Alphaproteobacteria</taxon>
        <taxon>Rhodospirillales</taxon>
        <taxon>Roseiterribacteraceae</taxon>
        <taxon>Roseiterribacter</taxon>
    </lineage>
</organism>
<feature type="transmembrane region" description="Helical" evidence="6">
    <location>
        <begin position="473"/>
        <end position="491"/>
    </location>
</feature>
<dbReference type="InterPro" id="IPR003838">
    <property type="entry name" value="ABC3_permease_C"/>
</dbReference>
<feature type="domain" description="ABC3 transporter permease C-terminal" evidence="7">
    <location>
        <begin position="261"/>
        <end position="376"/>
    </location>
</feature>
<dbReference type="InterPro" id="IPR038766">
    <property type="entry name" value="Membrane_comp_ABC_pdt"/>
</dbReference>
<evidence type="ECO:0000259" key="8">
    <source>
        <dbReference type="Pfam" id="PF12704"/>
    </source>
</evidence>
<evidence type="ECO:0000256" key="1">
    <source>
        <dbReference type="ARBA" id="ARBA00004651"/>
    </source>
</evidence>
<evidence type="ECO:0000256" key="3">
    <source>
        <dbReference type="ARBA" id="ARBA00022692"/>
    </source>
</evidence>
<reference evidence="9" key="1">
    <citation type="submission" date="2021-02" db="EMBL/GenBank/DDBJ databases">
        <title>Genome sequence of Rhodospirillales sp. strain TMPK1 isolated from soil.</title>
        <authorList>
            <person name="Nakai R."/>
            <person name="Kusada H."/>
            <person name="Tamaki H."/>
        </authorList>
    </citation>
    <scope>NUCLEOTIDE SEQUENCE</scope>
    <source>
        <strain evidence="9">TMPK1</strain>
    </source>
</reference>
<comment type="caution">
    <text evidence="9">The sequence shown here is derived from an EMBL/GenBank/DDBJ whole genome shotgun (WGS) entry which is preliminary data.</text>
</comment>
<evidence type="ECO:0000256" key="4">
    <source>
        <dbReference type="ARBA" id="ARBA00022989"/>
    </source>
</evidence>
<dbReference type="PANTHER" id="PTHR30287:SF1">
    <property type="entry name" value="INNER MEMBRANE PROTEIN"/>
    <property type="match status" value="1"/>
</dbReference>
<proteinExistence type="predicted"/>
<dbReference type="PANTHER" id="PTHR30287">
    <property type="entry name" value="MEMBRANE COMPONENT OF PREDICTED ABC SUPERFAMILY METABOLITE UPTAKE TRANSPORTER"/>
    <property type="match status" value="1"/>
</dbReference>
<feature type="transmembrane region" description="Helical" evidence="6">
    <location>
        <begin position="302"/>
        <end position="331"/>
    </location>
</feature>
<evidence type="ECO:0000256" key="6">
    <source>
        <dbReference type="SAM" id="Phobius"/>
    </source>
</evidence>
<comment type="subcellular location">
    <subcellularLocation>
        <location evidence="1">Cell membrane</location>
        <topology evidence="1">Multi-pass membrane protein</topology>
    </subcellularLocation>
</comment>
<keyword evidence="3 6" id="KW-0812">Transmembrane</keyword>
<dbReference type="RefSeq" id="WP_420244314.1">
    <property type="nucleotide sequence ID" value="NZ_BOPV01000001.1"/>
</dbReference>
<feature type="transmembrane region" description="Helical" evidence="6">
    <location>
        <begin position="798"/>
        <end position="820"/>
    </location>
</feature>
<sequence>MNISWRIARRELRGGLAGFRVFVACLALGVAAIASVQTLSNGIRTGLRADARGLLGGDLSARILYRDLNPPEQAALAALGKTTQTVEMRGMARMGDATALVETKAVDDAYPLVGKVALASGQPLDAALAEKDGLNGAVVEQQVLDRLGAKIGDVVELGEGRVRLTDVIEKEPDRIGSGGFTLGPRLLLSKRALDATSLIQPGAMIYRDTKLLLNDNGNPRATVQRLRNDYPQAGWRLRDSSDAAPEFARFLARLTSFLTLVGLTALLVGGVGVSNAVASYLDGKVATIATLKCLGAPSRTIFRAYLIQIGALALLGAVIGLCFGIALPRVAVSLLADLLPVSVRIGFDGPGLALAAAYGLLVALAFSVAALGRAATVPAASLFRSNTTPPVTSLSLRVKLLLGATGAALVALALATSRDFGFAASFVAGAIAALAIFRLAGIAIVRGARALGRPRAPTLRLALANLHRPGTPAHAVVLSLGLGLTVLVAIAEIEGNFQRQVQDELPAEAPSFFFVDIQPDQRDALRAAVEAIPGAGKVDMVPALRGRILAARDVPADQALVDKRYDWILRADRGITYAGPQPKNSTVIEGTWWPADRTSGAPLVSVAKEVALAFGLHPGDKISVDIVGRKVDATVANIRELDWGRLGINYTLVFAPGLLEAAPQTAIATVRSTPEAEPAIERAVTRGFANVTAVRVKDALATVGQLIGNIGAAVRAVAAVALVAGTLVLAGAVAAGHRRRVYDAVVLKVLGATRGRVLAAFLLEYGLLGLVTAAVAAGLGALVAWAVVTQVLDLRWTLLPGAVGLTALGAAAITLALGFAGTWRALSQKAAPLLRNQ</sequence>
<dbReference type="InterPro" id="IPR025857">
    <property type="entry name" value="MacB_PCD"/>
</dbReference>
<accession>A0A8S8XIB8</accession>
<feature type="transmembrane region" description="Helical" evidence="6">
    <location>
        <begin position="422"/>
        <end position="445"/>
    </location>
</feature>
<feature type="domain" description="ABC3 transporter permease C-terminal" evidence="7">
    <location>
        <begin position="717"/>
        <end position="828"/>
    </location>
</feature>
<dbReference type="Proteomes" id="UP000681075">
    <property type="component" value="Unassembled WGS sequence"/>
</dbReference>
<feature type="domain" description="MacB-like periplasmic core" evidence="8">
    <location>
        <begin position="23"/>
        <end position="227"/>
    </location>
</feature>
<evidence type="ECO:0000313" key="9">
    <source>
        <dbReference type="EMBL" id="GIL41016.1"/>
    </source>
</evidence>
<evidence type="ECO:0000256" key="5">
    <source>
        <dbReference type="ARBA" id="ARBA00023136"/>
    </source>
</evidence>
<feature type="transmembrane region" description="Helical" evidence="6">
    <location>
        <begin position="257"/>
        <end position="281"/>
    </location>
</feature>
<dbReference type="Pfam" id="PF12704">
    <property type="entry name" value="MacB_PCD"/>
    <property type="match status" value="1"/>
</dbReference>
<dbReference type="GO" id="GO:0005886">
    <property type="term" value="C:plasma membrane"/>
    <property type="evidence" value="ECO:0007669"/>
    <property type="project" value="UniProtKB-SubCell"/>
</dbReference>
<feature type="transmembrane region" description="Helical" evidence="6">
    <location>
        <begin position="716"/>
        <end position="736"/>
    </location>
</feature>
<dbReference type="GO" id="GO:0016740">
    <property type="term" value="F:transferase activity"/>
    <property type="evidence" value="ECO:0007669"/>
    <property type="project" value="UniProtKB-KW"/>
</dbReference>
<dbReference type="EMBL" id="BOPV01000001">
    <property type="protein sequence ID" value="GIL41016.1"/>
    <property type="molecule type" value="Genomic_DNA"/>
</dbReference>
<keyword evidence="2" id="KW-1003">Cell membrane</keyword>
<protein>
    <submittedName>
        <fullName evidence="9">Glycosyl transferase family 1</fullName>
    </submittedName>
</protein>
<keyword evidence="9" id="KW-0808">Transferase</keyword>
<evidence type="ECO:0000256" key="2">
    <source>
        <dbReference type="ARBA" id="ARBA00022475"/>
    </source>
</evidence>
<dbReference type="Pfam" id="PF02687">
    <property type="entry name" value="FtsX"/>
    <property type="match status" value="2"/>
</dbReference>
<evidence type="ECO:0000313" key="10">
    <source>
        <dbReference type="Proteomes" id="UP000681075"/>
    </source>
</evidence>
<feature type="transmembrane region" description="Helical" evidence="6">
    <location>
        <begin position="12"/>
        <end position="34"/>
    </location>
</feature>
<dbReference type="AlphaFoldDB" id="A0A8S8XIB8"/>
<name>A0A8S8XIB8_9PROT</name>
<feature type="transmembrane region" description="Helical" evidence="6">
    <location>
        <begin position="757"/>
        <end position="786"/>
    </location>
</feature>
<keyword evidence="10" id="KW-1185">Reference proteome</keyword>
<feature type="transmembrane region" description="Helical" evidence="6">
    <location>
        <begin position="351"/>
        <end position="375"/>
    </location>
</feature>
<keyword evidence="4 6" id="KW-1133">Transmembrane helix</keyword>
<gene>
    <name evidence="9" type="ORF">TMPK1_32530</name>
</gene>
<keyword evidence="5 6" id="KW-0472">Membrane</keyword>